<reference evidence="1 2" key="1">
    <citation type="journal article" date="2022" name="Nat. Ecol. Evol.">
        <title>A masculinizing supergene underlies an exaggerated male reproductive morph in a spider.</title>
        <authorList>
            <person name="Hendrickx F."/>
            <person name="De Corte Z."/>
            <person name="Sonet G."/>
            <person name="Van Belleghem S.M."/>
            <person name="Kostlbacher S."/>
            <person name="Vangestel C."/>
        </authorList>
    </citation>
    <scope>NUCLEOTIDE SEQUENCE [LARGE SCALE GENOMIC DNA]</scope>
    <source>
        <strain evidence="1">W744_W776</strain>
    </source>
</reference>
<name>A0AAV6V548_9ARAC</name>
<accession>A0AAV6V548</accession>
<keyword evidence="2" id="KW-1185">Reference proteome</keyword>
<dbReference type="EMBL" id="JAFNEN010000168">
    <property type="protein sequence ID" value="KAG8191053.1"/>
    <property type="molecule type" value="Genomic_DNA"/>
</dbReference>
<evidence type="ECO:0000313" key="1">
    <source>
        <dbReference type="EMBL" id="KAG8191053.1"/>
    </source>
</evidence>
<proteinExistence type="predicted"/>
<gene>
    <name evidence="1" type="ORF">JTE90_029493</name>
</gene>
<comment type="caution">
    <text evidence="1">The sequence shown here is derived from an EMBL/GenBank/DDBJ whole genome shotgun (WGS) entry which is preliminary data.</text>
</comment>
<dbReference type="Proteomes" id="UP000827092">
    <property type="component" value="Unassembled WGS sequence"/>
</dbReference>
<evidence type="ECO:0000313" key="2">
    <source>
        <dbReference type="Proteomes" id="UP000827092"/>
    </source>
</evidence>
<dbReference type="AlphaFoldDB" id="A0AAV6V548"/>
<protein>
    <submittedName>
        <fullName evidence="1">Uncharacterized protein</fullName>
    </submittedName>
</protein>
<sequence>MGRRWPLDASSEMITKLRKIQLCISLQYRSKLPLYESPKRLQRVEKSVVHQISESGFQKRVNTSTYPPRQMWVRCRTQALKTASKGPCRQSFYDHGQTSAFTTTSSVARPPLEIGVSRERPMTIAR</sequence>
<organism evidence="1 2">
    <name type="scientific">Oedothorax gibbosus</name>
    <dbReference type="NCBI Taxonomy" id="931172"/>
    <lineage>
        <taxon>Eukaryota</taxon>
        <taxon>Metazoa</taxon>
        <taxon>Ecdysozoa</taxon>
        <taxon>Arthropoda</taxon>
        <taxon>Chelicerata</taxon>
        <taxon>Arachnida</taxon>
        <taxon>Araneae</taxon>
        <taxon>Araneomorphae</taxon>
        <taxon>Entelegynae</taxon>
        <taxon>Araneoidea</taxon>
        <taxon>Linyphiidae</taxon>
        <taxon>Erigoninae</taxon>
        <taxon>Oedothorax</taxon>
    </lineage>
</organism>